<protein>
    <submittedName>
        <fullName evidence="3">Acetyl esterase/lipase</fullName>
    </submittedName>
</protein>
<dbReference type="Gene3D" id="3.40.50.1820">
    <property type="entry name" value="alpha/beta hydrolase"/>
    <property type="match status" value="1"/>
</dbReference>
<organism evidence="3 4">
    <name type="scientific">Prauserella isguenensis</name>
    <dbReference type="NCBI Taxonomy" id="1470180"/>
    <lineage>
        <taxon>Bacteria</taxon>
        <taxon>Bacillati</taxon>
        <taxon>Actinomycetota</taxon>
        <taxon>Actinomycetes</taxon>
        <taxon>Pseudonocardiales</taxon>
        <taxon>Pseudonocardiaceae</taxon>
        <taxon>Prauserella</taxon>
    </lineage>
</organism>
<name>A0A839S2W0_9PSEU</name>
<reference evidence="3 4" key="1">
    <citation type="submission" date="2020-08" db="EMBL/GenBank/DDBJ databases">
        <title>Genomic Encyclopedia of Type Strains, Phase III (KMG-III): the genomes of soil and plant-associated and newly described type strains.</title>
        <authorList>
            <person name="Whitman W."/>
        </authorList>
    </citation>
    <scope>NUCLEOTIDE SEQUENCE [LARGE SCALE GENOMIC DNA]</scope>
    <source>
        <strain evidence="3 4">CECT 8577</strain>
    </source>
</reference>
<dbReference type="RefSeq" id="WP_183654157.1">
    <property type="nucleotide sequence ID" value="NZ_JACHWU010000003.1"/>
</dbReference>
<evidence type="ECO:0000313" key="4">
    <source>
        <dbReference type="Proteomes" id="UP000550714"/>
    </source>
</evidence>
<dbReference type="InterPro" id="IPR029058">
    <property type="entry name" value="AB_hydrolase_fold"/>
</dbReference>
<dbReference type="SUPFAM" id="SSF53474">
    <property type="entry name" value="alpha/beta-Hydrolases"/>
    <property type="match status" value="1"/>
</dbReference>
<gene>
    <name evidence="3" type="ORF">FHS23_002662</name>
</gene>
<dbReference type="Pfam" id="PF07859">
    <property type="entry name" value="Abhydrolase_3"/>
    <property type="match status" value="1"/>
</dbReference>
<dbReference type="Proteomes" id="UP000550714">
    <property type="component" value="Unassembled WGS sequence"/>
</dbReference>
<proteinExistence type="predicted"/>
<keyword evidence="1" id="KW-0378">Hydrolase</keyword>
<dbReference type="PANTHER" id="PTHR48081:SF33">
    <property type="entry name" value="KYNURENINE FORMAMIDASE"/>
    <property type="match status" value="1"/>
</dbReference>
<comment type="caution">
    <text evidence="3">The sequence shown here is derived from an EMBL/GenBank/DDBJ whole genome shotgun (WGS) entry which is preliminary data.</text>
</comment>
<keyword evidence="4" id="KW-1185">Reference proteome</keyword>
<evidence type="ECO:0000259" key="2">
    <source>
        <dbReference type="Pfam" id="PF07859"/>
    </source>
</evidence>
<evidence type="ECO:0000313" key="3">
    <source>
        <dbReference type="EMBL" id="MBB3051633.1"/>
    </source>
</evidence>
<dbReference type="GO" id="GO:0016787">
    <property type="term" value="F:hydrolase activity"/>
    <property type="evidence" value="ECO:0007669"/>
    <property type="project" value="UniProtKB-KW"/>
</dbReference>
<feature type="domain" description="Alpha/beta hydrolase fold-3" evidence="2">
    <location>
        <begin position="40"/>
        <end position="141"/>
    </location>
</feature>
<dbReference type="EMBL" id="JACHWU010000003">
    <property type="protein sequence ID" value="MBB3051633.1"/>
    <property type="molecule type" value="Genomic_DNA"/>
</dbReference>
<dbReference type="AlphaFoldDB" id="A0A839S2W0"/>
<evidence type="ECO:0000256" key="1">
    <source>
        <dbReference type="ARBA" id="ARBA00022801"/>
    </source>
</evidence>
<sequence length="239" mass="25189">MDRAVLTRPAPEPDRTLRYGDEPDHVADAWFPVTARYPLLVFVHGGYWTPTYDRTHTRPLAAALRDEGWPVVSVEYRKVPGEPDDLVGDVGAALAEVPAQVGAREVVLAGHSAGGHLALWAASACPPAGLLGTLPLAPVADLMLAHRLGLGDGAVEAFLGCRPDERADLDPVRLPPPQSPVTIVHGAEDRLPVSVSESYVDSNPAAELVVVPGAAHFEVIDPLSAAWPVVTARLAGLVG</sequence>
<dbReference type="PANTHER" id="PTHR48081">
    <property type="entry name" value="AB HYDROLASE SUPERFAMILY PROTEIN C4A8.06C"/>
    <property type="match status" value="1"/>
</dbReference>
<accession>A0A839S2W0</accession>
<dbReference type="InterPro" id="IPR050300">
    <property type="entry name" value="GDXG_lipolytic_enzyme"/>
</dbReference>
<dbReference type="InterPro" id="IPR013094">
    <property type="entry name" value="AB_hydrolase_3"/>
</dbReference>